<dbReference type="InterPro" id="IPR006311">
    <property type="entry name" value="TAT_signal"/>
</dbReference>
<evidence type="ECO:0000313" key="1">
    <source>
        <dbReference type="EMBL" id="CAG7651167.1"/>
    </source>
</evidence>
<sequence>MSDQSGKISRRGLLMQMGAAGTALAAGVILGQGAMGAERGQSTVTRHTYGEPGFCEGGGLRAGGFVNVMDYIPPEEHAGISAGTSSYDCTTAINTALGKKCAILFPCGVFEISSSLILDTGNYVHGSGKGNTVIRLKAGSNCDVFRTRDFDTLKGNTNGAALAPRYFGIEHLTIEGNYIAKGWREDNNSCNNTQGSAIAIYGWGYRINAEVYNIAAHALYSECMGDPGQQFERYSTVELHGRISGEEAVVFRGPGDIVLDKIVFGVVGVKPRPDYYAIAGRTSSLFAGDTLDGIVLDETSPYDGHCELGFVHIYGVYYGYGIRTRGVCRIKAEHLVSENNRGGARFQDGAWGVVSILEVHANGRIPPEYKASIAGSPPLPPLEGCLCESSWGMQISGLHVQRNGPSQDGWPTLKVSGAYNTIHLTSRGYANAATGTYYAGSAAVIEGVNQTVSVNAHRINGDAVVIRAVTSSIELNVRDVTNGSGLVRDAGSGNVNRGNCITGTVNEAATGFTSIGTPTCESIRLVLNNSSAKPLFAGSRPDLQNRAQHWDISAAWSNVPYGTRSRVYFTFDMTVVTEQTITVPHRLIYQPDFREVSWSIEDRAATWDGQIEYIRFQAADATNLVFKLKLSQAGSTGADVRIGVQVG</sequence>
<accession>A0A916NLY0</accession>
<proteinExistence type="predicted"/>
<dbReference type="EMBL" id="CAJVAS010000058">
    <property type="protein sequence ID" value="CAG7651167.1"/>
    <property type="molecule type" value="Genomic_DNA"/>
</dbReference>
<gene>
    <name evidence="1" type="ORF">PAESOLCIP111_06258</name>
</gene>
<dbReference type="PROSITE" id="PS51318">
    <property type="entry name" value="TAT"/>
    <property type="match status" value="1"/>
</dbReference>
<organism evidence="1 2">
    <name type="scientific">Paenibacillus solanacearum</name>
    <dbReference type="NCBI Taxonomy" id="2048548"/>
    <lineage>
        <taxon>Bacteria</taxon>
        <taxon>Bacillati</taxon>
        <taxon>Bacillota</taxon>
        <taxon>Bacilli</taxon>
        <taxon>Bacillales</taxon>
        <taxon>Paenibacillaceae</taxon>
        <taxon>Paenibacillus</taxon>
    </lineage>
</organism>
<evidence type="ECO:0008006" key="3">
    <source>
        <dbReference type="Google" id="ProtNLM"/>
    </source>
</evidence>
<keyword evidence="2" id="KW-1185">Reference proteome</keyword>
<dbReference type="Proteomes" id="UP000693672">
    <property type="component" value="Unassembled WGS sequence"/>
</dbReference>
<reference evidence="1" key="1">
    <citation type="submission" date="2021-06" db="EMBL/GenBank/DDBJ databases">
        <authorList>
            <person name="Criscuolo A."/>
        </authorList>
    </citation>
    <scope>NUCLEOTIDE SEQUENCE</scope>
    <source>
        <strain evidence="1">CIP111600</strain>
    </source>
</reference>
<dbReference type="RefSeq" id="WP_218095919.1">
    <property type="nucleotide sequence ID" value="NZ_CAJVAS010000058.1"/>
</dbReference>
<comment type="caution">
    <text evidence="1">The sequence shown here is derived from an EMBL/GenBank/DDBJ whole genome shotgun (WGS) entry which is preliminary data.</text>
</comment>
<name>A0A916NLY0_9BACL</name>
<dbReference type="AlphaFoldDB" id="A0A916NLY0"/>
<protein>
    <recommendedName>
        <fullName evidence="3">Pectate lyase superfamily protein domain-containing protein</fullName>
    </recommendedName>
</protein>
<evidence type="ECO:0000313" key="2">
    <source>
        <dbReference type="Proteomes" id="UP000693672"/>
    </source>
</evidence>